<reference evidence="5 6" key="1">
    <citation type="submission" date="2020-08" db="EMBL/GenBank/DDBJ databases">
        <title>Genomic Encyclopedia of Type Strains, Phase IV (KMG-IV): sequencing the most valuable type-strain genomes for metagenomic binning, comparative biology and taxonomic classification.</title>
        <authorList>
            <person name="Goeker M."/>
        </authorList>
    </citation>
    <scope>NUCLEOTIDE SEQUENCE [LARGE SCALE GENOMIC DNA]</scope>
    <source>
        <strain evidence="5 6">DSM 22368</strain>
    </source>
</reference>
<dbReference type="InterPro" id="IPR050557">
    <property type="entry name" value="RTX_toxin/Mannuronan_C5-epim"/>
</dbReference>
<evidence type="ECO:0000256" key="1">
    <source>
        <dbReference type="ARBA" id="ARBA00004613"/>
    </source>
</evidence>
<dbReference type="InterPro" id="IPR013783">
    <property type="entry name" value="Ig-like_fold"/>
</dbReference>
<feature type="region of interest" description="Disordered" evidence="4">
    <location>
        <begin position="1"/>
        <end position="22"/>
    </location>
</feature>
<evidence type="ECO:0000313" key="5">
    <source>
        <dbReference type="EMBL" id="MBB6523337.1"/>
    </source>
</evidence>
<dbReference type="InParanoid" id="A0A7X0MZN0"/>
<protein>
    <submittedName>
        <fullName evidence="5">Uncharacterized protein</fullName>
    </submittedName>
</protein>
<dbReference type="Pfam" id="PF00353">
    <property type="entry name" value="HemolysinCabind"/>
    <property type="match status" value="3"/>
</dbReference>
<proteinExistence type="predicted"/>
<dbReference type="InterPro" id="IPR018511">
    <property type="entry name" value="Hemolysin-typ_Ca-bd_CS"/>
</dbReference>
<dbReference type="PANTHER" id="PTHR38340">
    <property type="entry name" value="S-LAYER PROTEIN"/>
    <property type="match status" value="1"/>
</dbReference>
<comment type="subcellular location">
    <subcellularLocation>
        <location evidence="1">Secreted</location>
    </subcellularLocation>
</comment>
<dbReference type="GO" id="GO:0005576">
    <property type="term" value="C:extracellular region"/>
    <property type="evidence" value="ECO:0007669"/>
    <property type="project" value="UniProtKB-SubCell"/>
</dbReference>
<evidence type="ECO:0000256" key="4">
    <source>
        <dbReference type="SAM" id="MobiDB-lite"/>
    </source>
</evidence>
<dbReference type="AlphaFoldDB" id="A0A7X0MZN0"/>
<dbReference type="RefSeq" id="WP_166848164.1">
    <property type="nucleotide sequence ID" value="NZ_JAAONY010000003.1"/>
</dbReference>
<evidence type="ECO:0000256" key="2">
    <source>
        <dbReference type="ARBA" id="ARBA00022525"/>
    </source>
</evidence>
<name>A0A7X0MZN0_9GAMM</name>
<dbReference type="PRINTS" id="PR00313">
    <property type="entry name" value="CABNDNGRPT"/>
</dbReference>
<evidence type="ECO:0000256" key="3">
    <source>
        <dbReference type="ARBA" id="ARBA00022837"/>
    </source>
</evidence>
<dbReference type="GO" id="GO:0005509">
    <property type="term" value="F:calcium ion binding"/>
    <property type="evidence" value="ECO:0007669"/>
    <property type="project" value="InterPro"/>
</dbReference>
<dbReference type="PANTHER" id="PTHR38340:SF1">
    <property type="entry name" value="S-LAYER PROTEIN"/>
    <property type="match status" value="1"/>
</dbReference>
<dbReference type="Proteomes" id="UP000528457">
    <property type="component" value="Unassembled WGS sequence"/>
</dbReference>
<sequence length="946" mass="98920">MFEVNPTSADDITTEEPSSSSIHDIEALLDEGKSLEDILDLDPAAAGSQSGNGSSVANAVRFSLNGGEVIPLAGFETRAAGGELFPDLPQEQTADLQVFAELSIHIADGNDGLLNSQEIQSVLIHGQATGLDAVTGSRIDIEIRNQNGLTINTHATLDENGNYQLTSDLSGFQDGDQITATATLRDNAGNELSQQDQSLVDLALQGTINIDIDDGGDGVISQNEQSVVNISGRYQGAEAPANNQIVITIEDGNGQTLSVQTTIDDEGRYTVDVNLSAFSGEINATAEAQDPAGNAIQASDNSRIDALLEGTIDITINDGGDERLNSTELENVSITGQIHSEEIQTGDIVTLLIKDDSGNQIEQQATVDNNGRYEVIADLSNFQNGDIVTAIATISDKAGNTLNTEDTSRIDAGYEGNISVTILDGGDELINIGDAQNTTISGQVNQEANASNIVQLLIQDQSGNSITTQATIDANGQYSLQQDFSSFNQGDTVTVIANSSDAAGNIISASDSSVLEAPAPLPLLQANDDENEFHGHAITGNVIGGSGADVYTGPVQISSILYRGVTIDLNTAVSNQNGTTNNGQSFTYSVSAGGQLTLNNHDELSTLTFERDGNYSFLVGTQNVENNEQISYTLEDEQGQSDAAVLTLIIPTNGADTLTGTDQAGGDNLFGLDGNDNISGLDGNDTIAGGDGADTLHGNEGNDHLLGGSGFDELHGGDGNDIIEAGNGRDEAYGGDGDDTIDGGSWHDLIYGGSGNDTLIGNTGMDIILGEDGNDNIHGGDWDDSISGGDGDDIIRGGRGLDVMLGGDGNDTFIFNQEDNVSSSQTNRDTIYSFNDSEDILNLGDLLANYDPGAGDSITDFLDIQFLNTDQMVPNTDHNNSVPGNVRPTLNNGVIDTVIRIDVDGDGSFNGNTQEIVLADVDLSSLGSTEEEILQALINNGTLVYD</sequence>
<keyword evidence="6" id="KW-1185">Reference proteome</keyword>
<dbReference type="Gene3D" id="2.150.10.10">
    <property type="entry name" value="Serralysin-like metalloprotease, C-terminal"/>
    <property type="match status" value="3"/>
</dbReference>
<dbReference type="InterPro" id="IPR011049">
    <property type="entry name" value="Serralysin-like_metalloprot_C"/>
</dbReference>
<dbReference type="InterPro" id="IPR001343">
    <property type="entry name" value="Hemolysn_Ca-bd"/>
</dbReference>
<dbReference type="Gene3D" id="2.60.40.10">
    <property type="entry name" value="Immunoglobulins"/>
    <property type="match status" value="4"/>
</dbReference>
<dbReference type="SUPFAM" id="SSF51120">
    <property type="entry name" value="beta-Roll"/>
    <property type="match status" value="2"/>
</dbReference>
<dbReference type="EMBL" id="JACHHT010000003">
    <property type="protein sequence ID" value="MBB6523337.1"/>
    <property type="molecule type" value="Genomic_DNA"/>
</dbReference>
<dbReference type="PROSITE" id="PS00330">
    <property type="entry name" value="HEMOLYSIN_CALCIUM"/>
    <property type="match status" value="3"/>
</dbReference>
<organism evidence="5 6">
    <name type="scientific">Pseudoteredinibacter isoporae</name>
    <dbReference type="NCBI Taxonomy" id="570281"/>
    <lineage>
        <taxon>Bacteria</taxon>
        <taxon>Pseudomonadati</taxon>
        <taxon>Pseudomonadota</taxon>
        <taxon>Gammaproteobacteria</taxon>
        <taxon>Cellvibrionales</taxon>
        <taxon>Cellvibrionaceae</taxon>
        <taxon>Pseudoteredinibacter</taxon>
    </lineage>
</organism>
<gene>
    <name evidence="5" type="ORF">HNR48_003639</name>
</gene>
<accession>A0A7X0MZN0</accession>
<comment type="caution">
    <text evidence="5">The sequence shown here is derived from an EMBL/GenBank/DDBJ whole genome shotgun (WGS) entry which is preliminary data.</text>
</comment>
<evidence type="ECO:0000313" key="6">
    <source>
        <dbReference type="Proteomes" id="UP000528457"/>
    </source>
</evidence>
<keyword evidence="3" id="KW-0106">Calcium</keyword>
<keyword evidence="2" id="KW-0964">Secreted</keyword>